<proteinExistence type="predicted"/>
<dbReference type="SUPFAM" id="SSF56672">
    <property type="entry name" value="DNA/RNA polymerases"/>
    <property type="match status" value="1"/>
</dbReference>
<dbReference type="Pfam" id="PF08284">
    <property type="entry name" value="RVP_2"/>
    <property type="match status" value="1"/>
</dbReference>
<evidence type="ECO:0000256" key="2">
    <source>
        <dbReference type="ARBA" id="ARBA00022695"/>
    </source>
</evidence>
<name>A0AAD8SAZ0_LOLMU</name>
<evidence type="ECO:0000256" key="3">
    <source>
        <dbReference type="ARBA" id="ARBA00022722"/>
    </source>
</evidence>
<dbReference type="Pfam" id="PF00078">
    <property type="entry name" value="RVT_1"/>
    <property type="match status" value="1"/>
</dbReference>
<sequence length="750" mass="85688">MKDISVILGMDWLTENGAVINCGDKTVSLRNSIGGQIVFQGDKYTQLEIGLELNSLKEVKIEDIPVVNEFQDVFPKELPGMPPDREIEFTIDLIPGTTPIAQPPYKMGPKELVELKAQIDELEQKGFIQESVSPWGTPVIFVDKRDGGRRMCGDYRNLNNVTIKNKYPLPRIQDLFDQVQGAGVFSKIDLRSGYHQIKIKKEDVPKTAFVSRYGHHEYLVVPFGLTNAPAIFMNLMNKIFMKYLDKFVIVFIDDILIYSKDKEEHAKHLKIVLQILREHQLYAKFSKCKFWLDSVEFLGHVITKEGIAVNPSKVQSVLEWKSPKNAKEIRGFLGMAGYYRRFIEGFSKIAGPMTKLLKKNTPFVWTDECETSFQTLKEKLTTAPVLAVPEPGKDYTVYCDASKNGLGCVLMQDRKVIAYGSRQLKPHEHNYPVHDLELAAVVYALKSWRQFLYGSKCELYTDHKSLKYFFTQKELNMRQKRWLELIKDYELTINYTPGKANVVADALSRKSTENQPTEWEIPKELRKELEEAQILFIQGTSKKIEDNPKALLELYREITNDDCRTIQRGKIRNIQLPAIKYFAYYLATSILGRENTSNISSYHLAFLIAALTGETPYHLGALVARRLSNKGPIFGGIIASRILAHLDLPLDPTDVKLTPARMLFADGDEREVLLPQPDLFSVDRKPWSRSKEEVDEQLKIQGFHQQHDSEDAEPSYDYTVTYPGASSSTYPEQDPSSSYYGDTTSWGPWE</sequence>
<evidence type="ECO:0000256" key="5">
    <source>
        <dbReference type="ARBA" id="ARBA00022801"/>
    </source>
</evidence>
<evidence type="ECO:0000313" key="10">
    <source>
        <dbReference type="Proteomes" id="UP001231189"/>
    </source>
</evidence>
<feature type="domain" description="Reverse transcriptase" evidence="8">
    <location>
        <begin position="123"/>
        <end position="302"/>
    </location>
</feature>
<evidence type="ECO:0000313" key="9">
    <source>
        <dbReference type="EMBL" id="KAK1647655.1"/>
    </source>
</evidence>
<evidence type="ECO:0000259" key="8">
    <source>
        <dbReference type="PROSITE" id="PS50878"/>
    </source>
</evidence>
<keyword evidence="1" id="KW-0808">Transferase</keyword>
<dbReference type="EMBL" id="JAUUTY010000004">
    <property type="protein sequence ID" value="KAK1647655.1"/>
    <property type="molecule type" value="Genomic_DNA"/>
</dbReference>
<dbReference type="InterPro" id="IPR050951">
    <property type="entry name" value="Retrovirus_Pol_polyprotein"/>
</dbReference>
<dbReference type="CDD" id="cd01647">
    <property type="entry name" value="RT_LTR"/>
    <property type="match status" value="1"/>
</dbReference>
<dbReference type="FunFam" id="3.30.70.270:FF:000020">
    <property type="entry name" value="Transposon Tf2-6 polyprotein-like Protein"/>
    <property type="match status" value="1"/>
</dbReference>
<keyword evidence="6" id="KW-0695">RNA-directed DNA polymerase</keyword>
<dbReference type="InterPro" id="IPR000477">
    <property type="entry name" value="RT_dom"/>
</dbReference>
<evidence type="ECO:0000256" key="1">
    <source>
        <dbReference type="ARBA" id="ARBA00022679"/>
    </source>
</evidence>
<feature type="region of interest" description="Disordered" evidence="7">
    <location>
        <begin position="703"/>
        <end position="750"/>
    </location>
</feature>
<keyword evidence="2" id="KW-0548">Nucleotidyltransferase</keyword>
<keyword evidence="5" id="KW-0378">Hydrolase</keyword>
<accession>A0AAD8SAZ0</accession>
<organism evidence="9 10">
    <name type="scientific">Lolium multiflorum</name>
    <name type="common">Italian ryegrass</name>
    <name type="synonym">Lolium perenne subsp. multiflorum</name>
    <dbReference type="NCBI Taxonomy" id="4521"/>
    <lineage>
        <taxon>Eukaryota</taxon>
        <taxon>Viridiplantae</taxon>
        <taxon>Streptophyta</taxon>
        <taxon>Embryophyta</taxon>
        <taxon>Tracheophyta</taxon>
        <taxon>Spermatophyta</taxon>
        <taxon>Magnoliopsida</taxon>
        <taxon>Liliopsida</taxon>
        <taxon>Poales</taxon>
        <taxon>Poaceae</taxon>
        <taxon>BOP clade</taxon>
        <taxon>Pooideae</taxon>
        <taxon>Poodae</taxon>
        <taxon>Poeae</taxon>
        <taxon>Poeae Chloroplast Group 2 (Poeae type)</taxon>
        <taxon>Loliodinae</taxon>
        <taxon>Loliinae</taxon>
        <taxon>Lolium</taxon>
    </lineage>
</organism>
<comment type="caution">
    <text evidence="9">The sequence shown here is derived from an EMBL/GenBank/DDBJ whole genome shotgun (WGS) entry which is preliminary data.</text>
</comment>
<evidence type="ECO:0000256" key="7">
    <source>
        <dbReference type="SAM" id="MobiDB-lite"/>
    </source>
</evidence>
<dbReference type="PANTHER" id="PTHR37984">
    <property type="entry name" value="PROTEIN CBG26694"/>
    <property type="match status" value="1"/>
</dbReference>
<dbReference type="InterPro" id="IPR043128">
    <property type="entry name" value="Rev_trsase/Diguanyl_cyclase"/>
</dbReference>
<dbReference type="Proteomes" id="UP001231189">
    <property type="component" value="Unassembled WGS sequence"/>
</dbReference>
<dbReference type="GO" id="GO:0004519">
    <property type="term" value="F:endonuclease activity"/>
    <property type="evidence" value="ECO:0007669"/>
    <property type="project" value="UniProtKB-KW"/>
</dbReference>
<feature type="compositionally biased region" description="Polar residues" evidence="7">
    <location>
        <begin position="724"/>
        <end position="750"/>
    </location>
</feature>
<dbReference type="Pfam" id="PF17917">
    <property type="entry name" value="RT_RNaseH"/>
    <property type="match status" value="1"/>
</dbReference>
<reference evidence="9" key="1">
    <citation type="submission" date="2023-07" db="EMBL/GenBank/DDBJ databases">
        <title>A chromosome-level genome assembly of Lolium multiflorum.</title>
        <authorList>
            <person name="Chen Y."/>
            <person name="Copetti D."/>
            <person name="Kolliker R."/>
            <person name="Studer B."/>
        </authorList>
    </citation>
    <scope>NUCLEOTIDE SEQUENCE</scope>
    <source>
        <strain evidence="9">02402/16</strain>
        <tissue evidence="9">Leaf</tissue>
    </source>
</reference>
<keyword evidence="10" id="KW-1185">Reference proteome</keyword>
<dbReference type="InterPro" id="IPR043502">
    <property type="entry name" value="DNA/RNA_pol_sf"/>
</dbReference>
<dbReference type="GO" id="GO:0016787">
    <property type="term" value="F:hydrolase activity"/>
    <property type="evidence" value="ECO:0007669"/>
    <property type="project" value="UniProtKB-KW"/>
</dbReference>
<evidence type="ECO:0000256" key="4">
    <source>
        <dbReference type="ARBA" id="ARBA00022759"/>
    </source>
</evidence>
<keyword evidence="4" id="KW-0255">Endonuclease</keyword>
<dbReference type="PANTHER" id="PTHR37984:SF5">
    <property type="entry name" value="PROTEIN NYNRIN-LIKE"/>
    <property type="match status" value="1"/>
</dbReference>
<dbReference type="PROSITE" id="PS50878">
    <property type="entry name" value="RT_POL"/>
    <property type="match status" value="1"/>
</dbReference>
<dbReference type="InterPro" id="IPR041373">
    <property type="entry name" value="RT_RNaseH"/>
</dbReference>
<dbReference type="Gene3D" id="3.10.10.10">
    <property type="entry name" value="HIV Type 1 Reverse Transcriptase, subunit A, domain 1"/>
    <property type="match status" value="1"/>
</dbReference>
<gene>
    <name evidence="9" type="ORF">QYE76_065460</name>
</gene>
<keyword evidence="3" id="KW-0540">Nuclease</keyword>
<evidence type="ECO:0000256" key="6">
    <source>
        <dbReference type="ARBA" id="ARBA00022918"/>
    </source>
</evidence>
<dbReference type="CDD" id="cd09274">
    <property type="entry name" value="RNase_HI_RT_Ty3"/>
    <property type="match status" value="1"/>
</dbReference>
<dbReference type="FunFam" id="3.10.20.370:FF:000001">
    <property type="entry name" value="Retrovirus-related Pol polyprotein from transposon 17.6-like protein"/>
    <property type="match status" value="1"/>
</dbReference>
<dbReference type="Gene3D" id="3.30.70.270">
    <property type="match status" value="2"/>
</dbReference>
<dbReference type="AlphaFoldDB" id="A0AAD8SAZ0"/>
<dbReference type="GO" id="GO:0003964">
    <property type="term" value="F:RNA-directed DNA polymerase activity"/>
    <property type="evidence" value="ECO:0007669"/>
    <property type="project" value="UniProtKB-KW"/>
</dbReference>
<protein>
    <recommendedName>
        <fullName evidence="8">Reverse transcriptase domain-containing protein</fullName>
    </recommendedName>
</protein>